<feature type="transmembrane region" description="Helical" evidence="11">
    <location>
        <begin position="701"/>
        <end position="720"/>
    </location>
</feature>
<evidence type="ECO:0000259" key="16">
    <source>
        <dbReference type="Pfam" id="PF20501"/>
    </source>
</evidence>
<dbReference type="InterPro" id="IPR025383">
    <property type="entry name" value="MrpA_C/MbhD"/>
</dbReference>
<keyword evidence="7" id="KW-0406">Ion transport</keyword>
<gene>
    <name evidence="17" type="ORF">FH969_06245</name>
</gene>
<evidence type="ECO:0000256" key="6">
    <source>
        <dbReference type="ARBA" id="ARBA00022989"/>
    </source>
</evidence>
<feature type="transmembrane region" description="Helical" evidence="11">
    <location>
        <begin position="348"/>
        <end position="366"/>
    </location>
</feature>
<keyword evidence="18" id="KW-1185">Reference proteome</keyword>
<evidence type="ECO:0000259" key="13">
    <source>
        <dbReference type="Pfam" id="PF00662"/>
    </source>
</evidence>
<evidence type="ECO:0000256" key="7">
    <source>
        <dbReference type="ARBA" id="ARBA00023065"/>
    </source>
</evidence>
<evidence type="ECO:0000256" key="11">
    <source>
        <dbReference type="SAM" id="Phobius"/>
    </source>
</evidence>
<feature type="compositionally biased region" description="Basic and acidic residues" evidence="10">
    <location>
        <begin position="891"/>
        <end position="904"/>
    </location>
</feature>
<feature type="domain" description="NADH-Ubiquinone oxidoreductase (complex I) chain 5 N-terminal" evidence="13">
    <location>
        <begin position="115"/>
        <end position="161"/>
    </location>
</feature>
<feature type="region of interest" description="Disordered" evidence="10">
    <location>
        <begin position="1144"/>
        <end position="1177"/>
    </location>
</feature>
<feature type="transmembrane region" description="Helical" evidence="11">
    <location>
        <begin position="321"/>
        <end position="341"/>
    </location>
</feature>
<evidence type="ECO:0000313" key="18">
    <source>
        <dbReference type="Proteomes" id="UP000313849"/>
    </source>
</evidence>
<comment type="caution">
    <text evidence="17">The sequence shown here is derived from an EMBL/GenBank/DDBJ whole genome shotgun (WGS) entry which is preliminary data.</text>
</comment>
<evidence type="ECO:0000256" key="1">
    <source>
        <dbReference type="ARBA" id="ARBA00004651"/>
    </source>
</evidence>
<proteinExistence type="predicted"/>
<dbReference type="GO" id="GO:0006811">
    <property type="term" value="P:monoatomic ion transport"/>
    <property type="evidence" value="ECO:0007669"/>
    <property type="project" value="UniProtKB-KW"/>
</dbReference>
<accession>A0A5C5BDS3</accession>
<feature type="transmembrane region" description="Helical" evidence="11">
    <location>
        <begin position="372"/>
        <end position="397"/>
    </location>
</feature>
<keyword evidence="2" id="KW-0813">Transport</keyword>
<feature type="transmembrane region" description="Helical" evidence="11">
    <location>
        <begin position="1039"/>
        <end position="1062"/>
    </location>
</feature>
<feature type="transmembrane region" description="Helical" evidence="11">
    <location>
        <begin position="79"/>
        <end position="108"/>
    </location>
</feature>
<evidence type="ECO:0000256" key="3">
    <source>
        <dbReference type="ARBA" id="ARBA00022449"/>
    </source>
</evidence>
<feature type="transmembrane region" description="Helical" evidence="11">
    <location>
        <begin position="182"/>
        <end position="203"/>
    </location>
</feature>
<evidence type="ECO:0000256" key="2">
    <source>
        <dbReference type="ARBA" id="ARBA00022448"/>
    </source>
</evidence>
<feature type="transmembrane region" description="Helical" evidence="11">
    <location>
        <begin position="54"/>
        <end position="72"/>
    </location>
</feature>
<feature type="compositionally biased region" description="Gly residues" evidence="10">
    <location>
        <begin position="871"/>
        <end position="880"/>
    </location>
</feature>
<feature type="transmembrane region" description="Helical" evidence="11">
    <location>
        <begin position="159"/>
        <end position="176"/>
    </location>
</feature>
<keyword evidence="6 11" id="KW-1133">Transmembrane helix</keyword>
<dbReference type="Pfam" id="PF20501">
    <property type="entry name" value="MbhE"/>
    <property type="match status" value="1"/>
</dbReference>
<feature type="transmembrane region" description="Helical" evidence="11">
    <location>
        <begin position="740"/>
        <end position="760"/>
    </location>
</feature>
<evidence type="ECO:0000259" key="15">
    <source>
        <dbReference type="Pfam" id="PF13244"/>
    </source>
</evidence>
<dbReference type="InterPro" id="IPR050616">
    <property type="entry name" value="CPA3_Na-H_Antiporter_A"/>
</dbReference>
<dbReference type="NCBIfam" id="NF009284">
    <property type="entry name" value="PRK12644.1"/>
    <property type="match status" value="1"/>
</dbReference>
<dbReference type="Pfam" id="PF00662">
    <property type="entry name" value="Proton_antipo_N"/>
    <property type="match status" value="1"/>
</dbReference>
<evidence type="ECO:0000256" key="5">
    <source>
        <dbReference type="ARBA" id="ARBA00022692"/>
    </source>
</evidence>
<feature type="transmembrane region" description="Helical" evidence="11">
    <location>
        <begin position="418"/>
        <end position="441"/>
    </location>
</feature>
<feature type="transmembrane region" description="Helical" evidence="11">
    <location>
        <begin position="461"/>
        <end position="484"/>
    </location>
</feature>
<dbReference type="OrthoDB" id="9811798at2"/>
<name>A0A5C5BDS3_9MICO</name>
<dbReference type="GO" id="GO:0015297">
    <property type="term" value="F:antiporter activity"/>
    <property type="evidence" value="ECO:0007669"/>
    <property type="project" value="UniProtKB-KW"/>
</dbReference>
<feature type="transmembrane region" description="Helical" evidence="11">
    <location>
        <begin position="545"/>
        <end position="571"/>
    </location>
</feature>
<dbReference type="Pfam" id="PF13244">
    <property type="entry name" value="MbhD"/>
    <property type="match status" value="1"/>
</dbReference>
<dbReference type="Pfam" id="PF04039">
    <property type="entry name" value="MnhB"/>
    <property type="match status" value="1"/>
</dbReference>
<feature type="transmembrane region" description="Helical" evidence="11">
    <location>
        <begin position="800"/>
        <end position="818"/>
    </location>
</feature>
<dbReference type="InterPro" id="IPR001750">
    <property type="entry name" value="ND/Mrp_TM"/>
</dbReference>
<protein>
    <submittedName>
        <fullName evidence="17">Na+/H+ antiporter subunit A</fullName>
    </submittedName>
</protein>
<feature type="domain" description="MrpA C-terminal/MbhE" evidence="16">
    <location>
        <begin position="740"/>
        <end position="820"/>
    </location>
</feature>
<feature type="transmembrane region" description="Helical" evidence="11">
    <location>
        <begin position="1082"/>
        <end position="1106"/>
    </location>
</feature>
<evidence type="ECO:0000259" key="12">
    <source>
        <dbReference type="Pfam" id="PF00361"/>
    </source>
</evidence>
<feature type="transmembrane region" description="Helical" evidence="11">
    <location>
        <begin position="652"/>
        <end position="671"/>
    </location>
</feature>
<dbReference type="Proteomes" id="UP000313849">
    <property type="component" value="Unassembled WGS sequence"/>
</dbReference>
<dbReference type="InterPro" id="IPR046806">
    <property type="entry name" value="MrpA_C/MbhE"/>
</dbReference>
<feature type="compositionally biased region" description="Gly residues" evidence="10">
    <location>
        <begin position="1145"/>
        <end position="1177"/>
    </location>
</feature>
<evidence type="ECO:0000256" key="4">
    <source>
        <dbReference type="ARBA" id="ARBA00022475"/>
    </source>
</evidence>
<dbReference type="PRINTS" id="PR01434">
    <property type="entry name" value="NADHDHGNASE5"/>
</dbReference>
<dbReference type="PANTHER" id="PTHR43373">
    <property type="entry name" value="NA(+)/H(+) ANTIPORTER SUBUNIT"/>
    <property type="match status" value="1"/>
</dbReference>
<dbReference type="InterPro" id="IPR007182">
    <property type="entry name" value="MnhB"/>
</dbReference>
<feature type="domain" description="Na+/H+ antiporter MnhB subunit-related protein" evidence="14">
    <location>
        <begin position="980"/>
        <end position="1103"/>
    </location>
</feature>
<feature type="transmembrane region" description="Helical" evidence="11">
    <location>
        <begin position="617"/>
        <end position="640"/>
    </location>
</feature>
<dbReference type="InterPro" id="IPR042106">
    <property type="entry name" value="Nuo/plastoQ_OxRdtase_6_NuoJ"/>
</dbReference>
<evidence type="ECO:0000256" key="8">
    <source>
        <dbReference type="ARBA" id="ARBA00023136"/>
    </source>
</evidence>
<feature type="transmembrane region" description="Helical" evidence="11">
    <location>
        <begin position="983"/>
        <end position="1002"/>
    </location>
</feature>
<keyword evidence="5 9" id="KW-0812">Transmembrane</keyword>
<feature type="transmembrane region" description="Helical" evidence="11">
    <location>
        <begin position="678"/>
        <end position="695"/>
    </location>
</feature>
<feature type="transmembrane region" description="Helical" evidence="11">
    <location>
        <begin position="128"/>
        <end position="152"/>
    </location>
</feature>
<organism evidence="17 18">
    <name type="scientific">Miniimonas arenae</name>
    <dbReference type="NCBI Taxonomy" id="676201"/>
    <lineage>
        <taxon>Bacteria</taxon>
        <taxon>Bacillati</taxon>
        <taxon>Actinomycetota</taxon>
        <taxon>Actinomycetes</taxon>
        <taxon>Micrococcales</taxon>
        <taxon>Beutenbergiaceae</taxon>
        <taxon>Miniimonas</taxon>
    </lineage>
</organism>
<dbReference type="EMBL" id="VENP01000017">
    <property type="protein sequence ID" value="TNU75021.1"/>
    <property type="molecule type" value="Genomic_DNA"/>
</dbReference>
<keyword evidence="4" id="KW-1003">Cell membrane</keyword>
<feature type="transmembrane region" description="Helical" evidence="11">
    <location>
        <begin position="245"/>
        <end position="270"/>
    </location>
</feature>
<dbReference type="GO" id="GO:0005886">
    <property type="term" value="C:plasma membrane"/>
    <property type="evidence" value="ECO:0007669"/>
    <property type="project" value="UniProtKB-SubCell"/>
</dbReference>
<feature type="region of interest" description="Disordered" evidence="10">
    <location>
        <begin position="1"/>
        <end position="40"/>
    </location>
</feature>
<reference evidence="17 18" key="1">
    <citation type="submission" date="2019-06" db="EMBL/GenBank/DDBJ databases">
        <title>Draft genome sequence of Miniimonas arenae KCTC 19750T isolated from sea sand.</title>
        <authorList>
            <person name="Park S.-J."/>
        </authorList>
    </citation>
    <scope>NUCLEOTIDE SEQUENCE [LARGE SCALE GENOMIC DNA]</scope>
    <source>
        <strain evidence="17 18">KCTC 19750</strain>
    </source>
</reference>
<feature type="region of interest" description="Disordered" evidence="10">
    <location>
        <begin position="858"/>
        <end position="954"/>
    </location>
</feature>
<feature type="domain" description="NADH:quinone oxidoreductase/Mrp antiporter transmembrane" evidence="12">
    <location>
        <begin position="180"/>
        <end position="452"/>
    </location>
</feature>
<dbReference type="PANTHER" id="PTHR43373:SF1">
    <property type="entry name" value="NA(+)_H(+) ANTIPORTER SUBUNIT A"/>
    <property type="match status" value="1"/>
</dbReference>
<evidence type="ECO:0000256" key="9">
    <source>
        <dbReference type="RuleBase" id="RU000320"/>
    </source>
</evidence>
<dbReference type="AlphaFoldDB" id="A0A5C5BDS3"/>
<evidence type="ECO:0000313" key="17">
    <source>
        <dbReference type="EMBL" id="TNU75021.1"/>
    </source>
</evidence>
<feature type="compositionally biased region" description="Basic and acidic residues" evidence="10">
    <location>
        <begin position="26"/>
        <end position="40"/>
    </location>
</feature>
<dbReference type="InterPro" id="IPR001516">
    <property type="entry name" value="Proton_antipo_N"/>
</dbReference>
<comment type="subcellular location">
    <subcellularLocation>
        <location evidence="1">Cell membrane</location>
        <topology evidence="1">Multi-pass membrane protein</topology>
    </subcellularLocation>
    <subcellularLocation>
        <location evidence="9">Membrane</location>
        <topology evidence="9">Multi-pass membrane protein</topology>
    </subcellularLocation>
</comment>
<feature type="transmembrane region" description="Helical" evidence="11">
    <location>
        <begin position="215"/>
        <end position="233"/>
    </location>
</feature>
<feature type="domain" description="MrpA C-terminal/MbhD" evidence="15">
    <location>
        <begin position="660"/>
        <end position="724"/>
    </location>
</feature>
<evidence type="ECO:0000259" key="14">
    <source>
        <dbReference type="Pfam" id="PF04039"/>
    </source>
</evidence>
<feature type="transmembrane region" description="Helical" evidence="11">
    <location>
        <begin position="505"/>
        <end position="525"/>
    </location>
</feature>
<sequence length="1177" mass="122120">MRGPRAGRPGDGAPGRGHRRTTGRPPADHRRTTGDPRDAVKMGTPALLTTGPPMLQILLLHVAAALVAPVLVRRWGRRMFAVLALAPASAAVWALTLTSDVLAGRTWVQSIPWVPGLDLTIDFRIDTLSWFMVLIVGAVGALVLLYCAWYFAESATGKPRFAGVFVAFAGAMLGLVSTDSTLLLYVFWELTTVFSYLLIGHYFERKVSRRAAMQAIIVTTFGGLVMLAGIILLGEAPGGSYSLSALAAAPPALTGVTSTAIVCVLVGAVSKSALVPFHFWLPSAMAAPTPVSAYLHAAAMVKAGVYLVARLAPGFATWDAWSWPLLVLATITLLLGGYRALRQWDLKLVLAYGTVSQLGLLILLVGQSDRAVALAGIAMLGAHAMFKASLFLVVGIVDAATGTRDIHQLSGLRRTMPFLAVVAALAIASMIGIAPFAGYVAKEAALEGLWHGVTLDGAPTSVALLAVVVLGSVLTVAYGLRFWWGAFSTKRGLSDNEVDREAWPMFLPPTVLALGGLAAGLVPGLGERLLGPYAETYPTGSAGHLVLWGGFGVPLLLTVVILASGAALFWFGGRDSRLQAHDAFVLDAEDTYRRFMRRLDRGAGFLTSLTQRGSIPVYLSVILVTATVATGTAMLLGHGGGASIGSVRLWDSPVQLVVGVFVVVAGIAAARSRRRLKAVLLLGISGYGVAVLYELHGAPDLALTQVLVETVTLVVFVLVLRRLPAYFSNRPLASSRWFRAALGIAVGTVISIGVLVAAQARVAQPVSVDFPDEAYAWGNGRNIVNVTLVDIRAWDTMGEISVLLVAATGVASIVFLRVRTARVERAADAGDARGAVWSESAHGSPALARLGEAGGQDLVGNAAPRAPYGVGSPGRRGSGYDGEPASSARSRPGDDHAHDGEHWSDAQVADDSGVGLVGPRRADSRAEDEPGAAGGLNPDGLPSDASDGARSTAGSLGATLRNQRWLSAGATLAPQRRSVILEIATRLLFHTMVVFSVFLLFSGHNAPGGGFAGGLVAGIALVLRYLAGGRYELGEAAPVNAGFLLGSGLFLSVGAGLVPLLFGGSMLESAVVTFDAGPFGEIKLVTTLFFDIGVYLVVIGLVLDVLRSLGAEIDRQGEQEGISAPDIAHDAIRDGAAARVPVAVGAGGSGSGPHGGLDDGPGGSGGSSGHGSGGERA</sequence>
<feature type="transmembrane region" description="Helical" evidence="11">
    <location>
        <begin position="1008"/>
        <end position="1027"/>
    </location>
</feature>
<evidence type="ECO:0000256" key="10">
    <source>
        <dbReference type="SAM" id="MobiDB-lite"/>
    </source>
</evidence>
<dbReference type="Pfam" id="PF00361">
    <property type="entry name" value="Proton_antipo_M"/>
    <property type="match status" value="1"/>
</dbReference>
<dbReference type="Gene3D" id="1.20.120.1200">
    <property type="entry name" value="NADH-ubiquinone/plastoquinone oxidoreductase chain 6, subunit NuoJ"/>
    <property type="match status" value="1"/>
</dbReference>
<keyword evidence="3" id="KW-0050">Antiport</keyword>
<keyword evidence="8 11" id="KW-0472">Membrane</keyword>